<reference evidence="4 5" key="1">
    <citation type="submission" date="2017-07" db="EMBL/GenBank/DDBJ databases">
        <title>Genome sequence of Pseudomonas NEP1.</title>
        <authorList>
            <person name="Nascimento F.X."/>
        </authorList>
    </citation>
    <scope>NUCLEOTIDE SEQUENCE [LARGE SCALE GENOMIC DNA]</scope>
    <source>
        <strain evidence="4 5">NEP1</strain>
    </source>
</reference>
<dbReference type="Proteomes" id="UP000254535">
    <property type="component" value="Chromosome"/>
</dbReference>
<sequence>MNISELGIKIDSADAIEAKTSLDEMAKAGGRAEQSAVSLMNEMQALEKSLSTSAKTTQDLAKQRDALAKLTKTGAYGEAEAAKISAQLDKQQVALAKSAMDEQRALNSLLGAIDPARAALAKLDTQVEQLGKHLDEGRISQEDYNSALSKIDRDYDKLNKTTTGFDKLRLGTRQAQENVVQLGNALSSGDWGSGVRAVAQLGAGAGEGAAGLLAILGPLALASAAVGGLAYAFYKGSEEQDSYNKSLILTGNYAGVSAGQLGDMARQVSATVGTTGQAAEVLALLAGNGKIAGESFTGITQAAVSMQEATGKAVSETVAEFAKLADDPVKASAALNEQYHYLTASVYSQIAALEKQGDHAGAVKLATEQYADAINERTPRILENLSFWERGYNAVARAADNLKNVGRPDINADIEQARRNLESAKSGNVGLFQNKQEMIDLYQNRLNMLEDQKAAEADIAKWEGEQAKAQQDAVTAMGKVDSLTKSAWTNEQKRTEAIKEYKRQLEAIRKVAPNDPRLNQAAIDKNLANINDQFKDPKAAGTQVDLTGFNNAKNNLAAISVEYKNAQKELDAAQKAGLVSQADYALKREALIGNERDEVTAAYEAEITALEAAKAKKTTSAAQSIQLDQKIADARAGMVKAQKEADSQLEVLATNETGRLARQERSITTYVQALAQQQRALELAGQRAVLGVGQGDRQNALNNELNSQQDRFAQQSLELANQKSDPSRNMSEEEFARKSQALADANKAATDQIRQNYADVEKAQGDWTKGATSAWANYLDSASNIAGQTKTLFGNAFGSMEDAIVNFAMTGKLSFADFTKSILADMARIATRQASSALLSSLVGAATSYFTGGGGGNGLAAGSAGATSSNLGASSAGYSGSYFPQALGGAWSSGVQMFANGGAFTNSIVSKPTAFGMAGGQSGVMGEAGPEAIMPLTRTSSGKLGVIAAGGGSGTAISISAPVTVVTEDRSNEGMQINQQALSRNLQSQMQAVAEKAVADSWRAGGASFRNANGRA</sequence>
<dbReference type="InterPro" id="IPR009628">
    <property type="entry name" value="Phage_tape_measure_N"/>
</dbReference>
<protein>
    <submittedName>
        <fullName evidence="4">Phage tail tape measure protein</fullName>
    </submittedName>
</protein>
<evidence type="ECO:0000259" key="2">
    <source>
        <dbReference type="Pfam" id="PF06791"/>
    </source>
</evidence>
<evidence type="ECO:0000313" key="4">
    <source>
        <dbReference type="EMBL" id="AXJ04900.1"/>
    </source>
</evidence>
<name>A0A345UWP8_PSEFL</name>
<dbReference type="InterPro" id="IPR006431">
    <property type="entry name" value="Phage_tape_meas_C"/>
</dbReference>
<dbReference type="Pfam" id="PF06791">
    <property type="entry name" value="TMP_2"/>
    <property type="match status" value="1"/>
</dbReference>
<dbReference type="RefSeq" id="WP_115077742.1">
    <property type="nucleotide sequence ID" value="NZ_CP022313.1"/>
</dbReference>
<evidence type="ECO:0000313" key="5">
    <source>
        <dbReference type="Proteomes" id="UP000254535"/>
    </source>
</evidence>
<dbReference type="NCBIfam" id="TIGR01541">
    <property type="entry name" value="tape_meas_lam_C"/>
    <property type="match status" value="1"/>
</dbReference>
<feature type="coiled-coil region" evidence="1">
    <location>
        <begin position="432"/>
        <end position="472"/>
    </location>
</feature>
<evidence type="ECO:0000256" key="1">
    <source>
        <dbReference type="SAM" id="Coils"/>
    </source>
</evidence>
<feature type="coiled-coil region" evidence="1">
    <location>
        <begin position="549"/>
        <end position="576"/>
    </location>
</feature>
<dbReference type="AlphaFoldDB" id="A0A345UWP8"/>
<proteinExistence type="predicted"/>
<keyword evidence="1" id="KW-0175">Coiled coil</keyword>
<feature type="domain" description="Bacteriophage tail tape measure C-terminal" evidence="3">
    <location>
        <begin position="765"/>
        <end position="839"/>
    </location>
</feature>
<accession>A0A345UWP8</accession>
<dbReference type="EMBL" id="CP022313">
    <property type="protein sequence ID" value="AXJ04900.1"/>
    <property type="molecule type" value="Genomic_DNA"/>
</dbReference>
<dbReference type="Pfam" id="PF09718">
    <property type="entry name" value="Tape_meas_lam_C"/>
    <property type="match status" value="1"/>
</dbReference>
<organism evidence="4 5">
    <name type="scientific">Pseudomonas fluorescens</name>
    <dbReference type="NCBI Taxonomy" id="294"/>
    <lineage>
        <taxon>Bacteria</taxon>
        <taxon>Pseudomonadati</taxon>
        <taxon>Pseudomonadota</taxon>
        <taxon>Gammaproteobacteria</taxon>
        <taxon>Pseudomonadales</taxon>
        <taxon>Pseudomonadaceae</taxon>
        <taxon>Pseudomonas</taxon>
    </lineage>
</organism>
<feature type="domain" description="Bacteriophage tail tape measure N-terminal" evidence="2">
    <location>
        <begin position="204"/>
        <end position="350"/>
    </location>
</feature>
<gene>
    <name evidence="4" type="ORF">CFN16_12465</name>
</gene>
<evidence type="ECO:0000259" key="3">
    <source>
        <dbReference type="Pfam" id="PF09718"/>
    </source>
</evidence>